<sequence length="96" mass="10913">MRVVEFATKGTWEAIMRNKSDWPPADIKAALEKANTNLSRLSRENDLRPRTLGNALRAPYLKGEAIIAKAIGEKPEVIWPTRYEKRARRGYVGCND</sequence>
<keyword evidence="3" id="KW-0238">DNA-binding</keyword>
<accession>G5RWR6</accession>
<comment type="caution">
    <text evidence="6">The sequence shown here is derived from an EMBL/GenBank/DDBJ whole genome shotgun (WGS) entry which is preliminary data.</text>
</comment>
<evidence type="ECO:0000256" key="1">
    <source>
        <dbReference type="ARBA" id="ARBA00006157"/>
    </source>
</evidence>
<proteinExistence type="inferred from homology"/>
<comment type="similarity">
    <text evidence="1">Belongs to the ner transcriptional regulatory family.</text>
</comment>
<protein>
    <submittedName>
        <fullName evidence="6">Putative transcriptional regulator</fullName>
    </submittedName>
</protein>
<evidence type="ECO:0000259" key="5">
    <source>
        <dbReference type="Pfam" id="PF13693"/>
    </source>
</evidence>
<reference evidence="6 7" key="1">
    <citation type="journal article" date="2011" name="BMC Genomics">
        <title>Genome sequencing reveals diversification of virulence factor content and possible host adaptation in distinct subpopulations of Salmonella enterica.</title>
        <authorList>
            <person name="den Bakker H.C."/>
            <person name="Moreno Switt A.I."/>
            <person name="Govoni G."/>
            <person name="Cummings C.A."/>
            <person name="Ranieri M.L."/>
            <person name="Degoricija L."/>
            <person name="Hoelzer K."/>
            <person name="Rodriguez-Rivera L.D."/>
            <person name="Brown S."/>
            <person name="Bolchacova E."/>
            <person name="Furtado M.R."/>
            <person name="Wiedmann M."/>
        </authorList>
    </citation>
    <scope>NUCLEOTIDE SEQUENCE [LARGE SCALE GENOMIC DNA]</scope>
    <source>
        <strain evidence="6 7">R8-2977</strain>
    </source>
</reference>
<gene>
    <name evidence="6" type="ORF">LTSEURB_2980</name>
</gene>
<dbReference type="SUPFAM" id="SSF47413">
    <property type="entry name" value="lambda repressor-like DNA-binding domains"/>
    <property type="match status" value="1"/>
</dbReference>
<organism evidence="6 7">
    <name type="scientific">Salmonella enterica subsp. enterica serovar Urbana str. R8-2977</name>
    <dbReference type="NCBI Taxonomy" id="913084"/>
    <lineage>
        <taxon>Bacteria</taxon>
        <taxon>Pseudomonadati</taxon>
        <taxon>Pseudomonadota</taxon>
        <taxon>Gammaproteobacteria</taxon>
        <taxon>Enterobacterales</taxon>
        <taxon>Enterobacteriaceae</taxon>
        <taxon>Salmonella</taxon>
    </lineage>
</organism>
<evidence type="ECO:0000313" key="6">
    <source>
        <dbReference type="EMBL" id="EHD02735.1"/>
    </source>
</evidence>
<dbReference type="InterPro" id="IPR010982">
    <property type="entry name" value="Lambda_DNA-bd_dom_sf"/>
</dbReference>
<dbReference type="AlphaFoldDB" id="G5RWR6"/>
<dbReference type="EMBL" id="AFCW01001131">
    <property type="protein sequence ID" value="EHD02735.1"/>
    <property type="molecule type" value="Genomic_DNA"/>
</dbReference>
<evidence type="ECO:0000256" key="2">
    <source>
        <dbReference type="ARBA" id="ARBA00023015"/>
    </source>
</evidence>
<dbReference type="Proteomes" id="UP000004776">
    <property type="component" value="Unassembled WGS sequence"/>
</dbReference>
<evidence type="ECO:0000256" key="4">
    <source>
        <dbReference type="ARBA" id="ARBA00023163"/>
    </source>
</evidence>
<dbReference type="Gene3D" id="1.10.260.40">
    <property type="entry name" value="lambda repressor-like DNA-binding domains"/>
    <property type="match status" value="1"/>
</dbReference>
<dbReference type="InterPro" id="IPR038722">
    <property type="entry name" value="Ner_HTH_dom"/>
</dbReference>
<name>G5RWR6_SALET</name>
<evidence type="ECO:0000313" key="7">
    <source>
        <dbReference type="Proteomes" id="UP000004776"/>
    </source>
</evidence>
<evidence type="ECO:0000256" key="3">
    <source>
        <dbReference type="ARBA" id="ARBA00023125"/>
    </source>
</evidence>
<dbReference type="Pfam" id="PF13693">
    <property type="entry name" value="HTH_35"/>
    <property type="match status" value="1"/>
</dbReference>
<keyword evidence="4" id="KW-0804">Transcription</keyword>
<keyword evidence="2" id="KW-0805">Transcription regulation</keyword>
<dbReference type="GO" id="GO:0003677">
    <property type="term" value="F:DNA binding"/>
    <property type="evidence" value="ECO:0007669"/>
    <property type="project" value="UniProtKB-KW"/>
</dbReference>
<feature type="domain" description="Ner winged helix-turn-helix DNA-binding" evidence="5">
    <location>
        <begin position="21"/>
        <end position="88"/>
    </location>
</feature>